<name>A0A3G8JRC3_9ACTN</name>
<dbReference type="InterPro" id="IPR036271">
    <property type="entry name" value="Tet_transcr_reg_TetR-rel_C_sf"/>
</dbReference>
<dbReference type="InterPro" id="IPR050109">
    <property type="entry name" value="HTH-type_TetR-like_transc_reg"/>
</dbReference>
<dbReference type="InterPro" id="IPR001647">
    <property type="entry name" value="HTH_TetR"/>
</dbReference>
<evidence type="ECO:0000256" key="2">
    <source>
        <dbReference type="ARBA" id="ARBA00023125"/>
    </source>
</evidence>
<dbReference type="EMBL" id="CP033972">
    <property type="protein sequence ID" value="AZG47647.1"/>
    <property type="molecule type" value="Genomic_DNA"/>
</dbReference>
<reference evidence="6 7" key="1">
    <citation type="submission" date="2018-11" db="EMBL/GenBank/DDBJ databases">
        <title>Gordonia insulae sp. nov., isolated from an island soil.</title>
        <authorList>
            <person name="Kim Y.S."/>
            <person name="Kim S.B."/>
        </authorList>
    </citation>
    <scope>NUCLEOTIDE SEQUENCE [LARGE SCALE GENOMIC DNA]</scope>
    <source>
        <strain evidence="6 7">MMS17-SY073</strain>
    </source>
</reference>
<gene>
    <name evidence="6" type="ORF">D7316_04259</name>
</gene>
<evidence type="ECO:0000313" key="7">
    <source>
        <dbReference type="Proteomes" id="UP000271469"/>
    </source>
</evidence>
<protein>
    <submittedName>
        <fullName evidence="6">Putative HTH-type transcriptional regulator</fullName>
    </submittedName>
</protein>
<keyword evidence="2 4" id="KW-0238">DNA-binding</keyword>
<dbReference type="Proteomes" id="UP000271469">
    <property type="component" value="Chromosome"/>
</dbReference>
<dbReference type="Pfam" id="PF16859">
    <property type="entry name" value="TetR_C_11"/>
    <property type="match status" value="1"/>
</dbReference>
<dbReference type="AlphaFoldDB" id="A0A3G8JRC3"/>
<proteinExistence type="predicted"/>
<dbReference type="PANTHER" id="PTHR30055:SF230">
    <property type="entry name" value="TRANSCRIPTIONAL REGULATORY PROTEIN (PROBABLY TETR-FAMILY)-RELATED"/>
    <property type="match status" value="1"/>
</dbReference>
<evidence type="ECO:0000256" key="4">
    <source>
        <dbReference type="PROSITE-ProRule" id="PRU00335"/>
    </source>
</evidence>
<evidence type="ECO:0000256" key="1">
    <source>
        <dbReference type="ARBA" id="ARBA00023015"/>
    </source>
</evidence>
<feature type="domain" description="HTH tetR-type" evidence="5">
    <location>
        <begin position="31"/>
        <end position="91"/>
    </location>
</feature>
<dbReference type="InterPro" id="IPR009057">
    <property type="entry name" value="Homeodomain-like_sf"/>
</dbReference>
<dbReference type="GO" id="GO:0003700">
    <property type="term" value="F:DNA-binding transcription factor activity"/>
    <property type="evidence" value="ECO:0007669"/>
    <property type="project" value="TreeGrafter"/>
</dbReference>
<keyword evidence="7" id="KW-1185">Reference proteome</keyword>
<dbReference type="KEGG" id="gom:D7316_04259"/>
<dbReference type="Gene3D" id="1.10.357.10">
    <property type="entry name" value="Tetracycline Repressor, domain 2"/>
    <property type="match status" value="1"/>
</dbReference>
<dbReference type="SUPFAM" id="SSF46689">
    <property type="entry name" value="Homeodomain-like"/>
    <property type="match status" value="1"/>
</dbReference>
<organism evidence="6 7">
    <name type="scientific">Gordonia insulae</name>
    <dbReference type="NCBI Taxonomy" id="2420509"/>
    <lineage>
        <taxon>Bacteria</taxon>
        <taxon>Bacillati</taxon>
        <taxon>Actinomycetota</taxon>
        <taxon>Actinomycetes</taxon>
        <taxon>Mycobacteriales</taxon>
        <taxon>Gordoniaceae</taxon>
        <taxon>Gordonia</taxon>
    </lineage>
</organism>
<dbReference type="InterPro" id="IPR011075">
    <property type="entry name" value="TetR_C"/>
</dbReference>
<sequence>MLYWYYDDLMTAESPDDGNRSTPSPGRPRDGRIDAAIISATRELIVETGYSALSLSAIAARAGTTTAAIYRRWSGKAQLVHEAVLSAESIPAPDGSGDVREDIRALVETVRAMFDSPEVRLALPGLIADTVADPQVHTMMIARLAGNLTAFESRFGQGRRDDDQLPMLAEVVAGTAIFRILIRHDAALDDTWVDEMTELITERWPHPTA</sequence>
<evidence type="ECO:0000313" key="6">
    <source>
        <dbReference type="EMBL" id="AZG47647.1"/>
    </source>
</evidence>
<dbReference type="GO" id="GO:0000976">
    <property type="term" value="F:transcription cis-regulatory region binding"/>
    <property type="evidence" value="ECO:0007669"/>
    <property type="project" value="TreeGrafter"/>
</dbReference>
<dbReference type="SUPFAM" id="SSF48498">
    <property type="entry name" value="Tetracyclin repressor-like, C-terminal domain"/>
    <property type="match status" value="1"/>
</dbReference>
<dbReference type="PANTHER" id="PTHR30055">
    <property type="entry name" value="HTH-TYPE TRANSCRIPTIONAL REGULATOR RUTR"/>
    <property type="match status" value="1"/>
</dbReference>
<dbReference type="Pfam" id="PF00440">
    <property type="entry name" value="TetR_N"/>
    <property type="match status" value="1"/>
</dbReference>
<keyword evidence="1" id="KW-0805">Transcription regulation</keyword>
<keyword evidence="3" id="KW-0804">Transcription</keyword>
<evidence type="ECO:0000259" key="5">
    <source>
        <dbReference type="PROSITE" id="PS50977"/>
    </source>
</evidence>
<evidence type="ECO:0000256" key="3">
    <source>
        <dbReference type="ARBA" id="ARBA00023163"/>
    </source>
</evidence>
<feature type="DNA-binding region" description="H-T-H motif" evidence="4">
    <location>
        <begin position="54"/>
        <end position="73"/>
    </location>
</feature>
<accession>A0A3G8JRC3</accession>
<dbReference type="PRINTS" id="PR00455">
    <property type="entry name" value="HTHTETR"/>
</dbReference>
<dbReference type="PROSITE" id="PS50977">
    <property type="entry name" value="HTH_TETR_2"/>
    <property type="match status" value="1"/>
</dbReference>